<protein>
    <submittedName>
        <fullName evidence="1">Uncharacterized protein</fullName>
    </submittedName>
</protein>
<evidence type="ECO:0000313" key="2">
    <source>
        <dbReference type="Proteomes" id="UP001162483"/>
    </source>
</evidence>
<name>A0ABN9C7R7_9NEOB</name>
<dbReference type="Proteomes" id="UP001162483">
    <property type="component" value="Unassembled WGS sequence"/>
</dbReference>
<proteinExistence type="predicted"/>
<reference evidence="1" key="1">
    <citation type="submission" date="2023-05" db="EMBL/GenBank/DDBJ databases">
        <authorList>
            <person name="Stuckert A."/>
        </authorList>
    </citation>
    <scope>NUCLEOTIDE SEQUENCE</scope>
</reference>
<organism evidence="1 2">
    <name type="scientific">Staurois parvus</name>
    <dbReference type="NCBI Taxonomy" id="386267"/>
    <lineage>
        <taxon>Eukaryota</taxon>
        <taxon>Metazoa</taxon>
        <taxon>Chordata</taxon>
        <taxon>Craniata</taxon>
        <taxon>Vertebrata</taxon>
        <taxon>Euteleostomi</taxon>
        <taxon>Amphibia</taxon>
        <taxon>Batrachia</taxon>
        <taxon>Anura</taxon>
        <taxon>Neobatrachia</taxon>
        <taxon>Ranoidea</taxon>
        <taxon>Ranidae</taxon>
        <taxon>Staurois</taxon>
    </lineage>
</organism>
<dbReference type="EMBL" id="CATNWA010008067">
    <property type="protein sequence ID" value="CAI9555331.1"/>
    <property type="molecule type" value="Genomic_DNA"/>
</dbReference>
<evidence type="ECO:0000313" key="1">
    <source>
        <dbReference type="EMBL" id="CAI9555331.1"/>
    </source>
</evidence>
<sequence length="108" mass="11139">MTAGTGSPGIRSFGLSAGTASSGKAVGTGSPGISGLAAGIWSPWHDSGHWVTRHQVIWLASGHRVIIWINSGRASDRRAGSVHHAGSCRHQLGIRLKANRHQAGEASG</sequence>
<comment type="caution">
    <text evidence="1">The sequence shown here is derived from an EMBL/GenBank/DDBJ whole genome shotgun (WGS) entry which is preliminary data.</text>
</comment>
<accession>A0ABN9C7R7</accession>
<keyword evidence="2" id="KW-1185">Reference proteome</keyword>
<gene>
    <name evidence="1" type="ORF">SPARVUS_LOCUS4369242</name>
</gene>